<gene>
    <name evidence="3" type="ORF">OEZ85_009156</name>
</gene>
<evidence type="ECO:0000313" key="3">
    <source>
        <dbReference type="EMBL" id="WIA09778.1"/>
    </source>
</evidence>
<dbReference type="Gene3D" id="2.60.120.330">
    <property type="entry name" value="B-lactam Antibiotic, Isopenicillin N Synthase, Chain"/>
    <property type="match status" value="1"/>
</dbReference>
<comment type="similarity">
    <text evidence="1">Belongs to the iron/ascorbate-dependent oxidoreductase family.</text>
</comment>
<feature type="domain" description="Fe2OG dioxygenase" evidence="2">
    <location>
        <begin position="203"/>
        <end position="320"/>
    </location>
</feature>
<evidence type="ECO:0000313" key="4">
    <source>
        <dbReference type="Proteomes" id="UP001244341"/>
    </source>
</evidence>
<dbReference type="PRINTS" id="PR00682">
    <property type="entry name" value="IPNSYNTHASE"/>
</dbReference>
<dbReference type="Pfam" id="PF14226">
    <property type="entry name" value="DIOX_N"/>
    <property type="match status" value="1"/>
</dbReference>
<dbReference type="InterPro" id="IPR044861">
    <property type="entry name" value="IPNS-like_FE2OG_OXY"/>
</dbReference>
<evidence type="ECO:0000259" key="2">
    <source>
        <dbReference type="PROSITE" id="PS51471"/>
    </source>
</evidence>
<proteinExistence type="inferred from homology"/>
<dbReference type="InterPro" id="IPR005123">
    <property type="entry name" value="Oxoglu/Fe-dep_dioxygenase_dom"/>
</dbReference>
<keyword evidence="1" id="KW-0479">Metal-binding</keyword>
<accession>A0ABY8TKX3</accession>
<protein>
    <recommendedName>
        <fullName evidence="2">Fe2OG dioxygenase domain-containing protein</fullName>
    </recommendedName>
</protein>
<dbReference type="EMBL" id="CP126208">
    <property type="protein sequence ID" value="WIA09778.1"/>
    <property type="molecule type" value="Genomic_DNA"/>
</dbReference>
<sequence>MFRSAAARCTRLLQSSIGTRSFTSLPVIDVGPLVDPAAPRESVTAVAQQLHKACRDVGFFYIQNHGVPQHVTQGVLQQAHKWFALPAEVKASLLLSPASHYRGYQPLGINVTRHESGFVQDWHEALDLFREEDAAAVKAAGRPSSVLHGPNLWPDQLPDFSTALRAYIDACLTLGEQLLRGIALGLGLPEAYFGGQLAGPAGSYWVARVIHYPPLQQVGQQQAAAAAGGEVGREVQLSCGEHCDYGLLTLVNQDPHVTALQVKNASGQWVDAPPLPGTFVCNIGDMFQVLTNGMYKATLHRVLNTARGTPRVSAPFFYEPCFEAVLGPAPQLCRGQPPLFQPIRYGSHLESKVLRNFEL</sequence>
<dbReference type="Proteomes" id="UP001244341">
    <property type="component" value="Chromosome 1b"/>
</dbReference>
<dbReference type="InterPro" id="IPR026992">
    <property type="entry name" value="DIOX_N"/>
</dbReference>
<evidence type="ECO:0000256" key="1">
    <source>
        <dbReference type="RuleBase" id="RU003682"/>
    </source>
</evidence>
<keyword evidence="1" id="KW-0408">Iron</keyword>
<name>A0ABY8TKX3_TETOB</name>
<reference evidence="3 4" key="1">
    <citation type="submission" date="2023-05" db="EMBL/GenBank/DDBJ databases">
        <title>A 100% complete, gapless, phased diploid assembly of the Scenedesmus obliquus UTEX 3031 genome.</title>
        <authorList>
            <person name="Biondi T.C."/>
            <person name="Hanschen E.R."/>
            <person name="Kwon T."/>
            <person name="Eng W."/>
            <person name="Kruse C.P.S."/>
            <person name="Koehler S.I."/>
            <person name="Kunde Y."/>
            <person name="Gleasner C.D."/>
            <person name="You Mak K.T."/>
            <person name="Polle J."/>
            <person name="Hovde B.T."/>
            <person name="Starkenburg S.R."/>
        </authorList>
    </citation>
    <scope>NUCLEOTIDE SEQUENCE [LARGE SCALE GENOMIC DNA]</scope>
    <source>
        <strain evidence="3 4">DOE0152z</strain>
    </source>
</reference>
<dbReference type="InterPro" id="IPR050231">
    <property type="entry name" value="Iron_ascorbate_oxido_reductase"/>
</dbReference>
<dbReference type="SUPFAM" id="SSF51197">
    <property type="entry name" value="Clavaminate synthase-like"/>
    <property type="match status" value="1"/>
</dbReference>
<keyword evidence="1" id="KW-0560">Oxidoreductase</keyword>
<keyword evidence="4" id="KW-1185">Reference proteome</keyword>
<dbReference type="PROSITE" id="PS51471">
    <property type="entry name" value="FE2OG_OXY"/>
    <property type="match status" value="1"/>
</dbReference>
<dbReference type="InterPro" id="IPR027443">
    <property type="entry name" value="IPNS-like_sf"/>
</dbReference>
<organism evidence="3 4">
    <name type="scientific">Tetradesmus obliquus</name>
    <name type="common">Green alga</name>
    <name type="synonym">Acutodesmus obliquus</name>
    <dbReference type="NCBI Taxonomy" id="3088"/>
    <lineage>
        <taxon>Eukaryota</taxon>
        <taxon>Viridiplantae</taxon>
        <taxon>Chlorophyta</taxon>
        <taxon>core chlorophytes</taxon>
        <taxon>Chlorophyceae</taxon>
        <taxon>CS clade</taxon>
        <taxon>Sphaeropleales</taxon>
        <taxon>Scenedesmaceae</taxon>
        <taxon>Tetradesmus</taxon>
    </lineage>
</organism>
<dbReference type="Pfam" id="PF03171">
    <property type="entry name" value="2OG-FeII_Oxy"/>
    <property type="match status" value="1"/>
</dbReference>
<dbReference type="PANTHER" id="PTHR47990">
    <property type="entry name" value="2-OXOGLUTARATE (2OG) AND FE(II)-DEPENDENT OXYGENASE SUPERFAMILY PROTEIN-RELATED"/>
    <property type="match status" value="1"/>
</dbReference>